<reference evidence="1 2" key="1">
    <citation type="submission" date="2020-04" db="EMBL/GenBank/DDBJ databases">
        <authorList>
            <person name="De Canck E."/>
        </authorList>
    </citation>
    <scope>NUCLEOTIDE SEQUENCE [LARGE SCALE GENOMIC DNA]</scope>
    <source>
        <strain evidence="1 2">LMG 3458</strain>
    </source>
</reference>
<dbReference type="RefSeq" id="WP_157838867.1">
    <property type="nucleotide sequence ID" value="NZ_CADIJO010000013.1"/>
</dbReference>
<accession>A0A6S7ABY0</accession>
<proteinExistence type="predicted"/>
<gene>
    <name evidence="1" type="ORF">LMG3458_03765</name>
</gene>
<evidence type="ECO:0000313" key="2">
    <source>
        <dbReference type="Proteomes" id="UP000494111"/>
    </source>
</evidence>
<dbReference type="EMBL" id="CADIJO010000013">
    <property type="protein sequence ID" value="CAB3718739.1"/>
    <property type="molecule type" value="Genomic_DNA"/>
</dbReference>
<dbReference type="Proteomes" id="UP000494111">
    <property type="component" value="Unassembled WGS sequence"/>
</dbReference>
<name>A0A6S7ABY0_9BURK</name>
<protein>
    <submittedName>
        <fullName evidence="1">Uncharacterized protein</fullName>
    </submittedName>
</protein>
<sequence>MPTPLLGTYAAPQQPVVTEAERCARRTLEAAQRLLHPDQPPLSTTSTIELELARYVKAAYVPRKSVWADG</sequence>
<dbReference type="AlphaFoldDB" id="A0A6S7ABY0"/>
<evidence type="ECO:0000313" key="1">
    <source>
        <dbReference type="EMBL" id="CAB3718739.1"/>
    </source>
</evidence>
<organism evidence="1 2">
    <name type="scientific">Achromobacter deleyi</name>
    <dbReference type="NCBI Taxonomy" id="1353891"/>
    <lineage>
        <taxon>Bacteria</taxon>
        <taxon>Pseudomonadati</taxon>
        <taxon>Pseudomonadota</taxon>
        <taxon>Betaproteobacteria</taxon>
        <taxon>Burkholderiales</taxon>
        <taxon>Alcaligenaceae</taxon>
        <taxon>Achromobacter</taxon>
    </lineage>
</organism>